<evidence type="ECO:0000256" key="3">
    <source>
        <dbReference type="ARBA" id="ARBA00023125"/>
    </source>
</evidence>
<dbReference type="PROSITE" id="PS51898">
    <property type="entry name" value="TYR_RECOMBINASE"/>
    <property type="match status" value="1"/>
</dbReference>
<dbReference type="Gene3D" id="1.10.150.130">
    <property type="match status" value="1"/>
</dbReference>
<dbReference type="GO" id="GO:0015074">
    <property type="term" value="P:DNA integration"/>
    <property type="evidence" value="ECO:0007669"/>
    <property type="project" value="UniProtKB-KW"/>
</dbReference>
<proteinExistence type="inferred from homology"/>
<dbReference type="Proteomes" id="UP000336166">
    <property type="component" value="Unassembled WGS sequence"/>
</dbReference>
<dbReference type="SUPFAM" id="SSF56349">
    <property type="entry name" value="DNA breaking-rejoining enzymes"/>
    <property type="match status" value="1"/>
</dbReference>
<dbReference type="InterPro" id="IPR013762">
    <property type="entry name" value="Integrase-like_cat_sf"/>
</dbReference>
<evidence type="ECO:0000256" key="5">
    <source>
        <dbReference type="PROSITE-ProRule" id="PRU01248"/>
    </source>
</evidence>
<feature type="domain" description="Core-binding (CB)" evidence="7">
    <location>
        <begin position="62"/>
        <end position="155"/>
    </location>
</feature>
<keyword evidence="4" id="KW-0233">DNA recombination</keyword>
<dbReference type="PANTHER" id="PTHR30349">
    <property type="entry name" value="PHAGE INTEGRASE-RELATED"/>
    <property type="match status" value="1"/>
</dbReference>
<evidence type="ECO:0000259" key="6">
    <source>
        <dbReference type="PROSITE" id="PS51898"/>
    </source>
</evidence>
<dbReference type="GO" id="GO:0006310">
    <property type="term" value="P:DNA recombination"/>
    <property type="evidence" value="ECO:0007669"/>
    <property type="project" value="UniProtKB-KW"/>
</dbReference>
<dbReference type="Pfam" id="PF14659">
    <property type="entry name" value="Phage_int_SAM_3"/>
    <property type="match status" value="1"/>
</dbReference>
<dbReference type="InterPro" id="IPR010998">
    <property type="entry name" value="Integrase_recombinase_N"/>
</dbReference>
<evidence type="ECO:0000256" key="4">
    <source>
        <dbReference type="ARBA" id="ARBA00023172"/>
    </source>
</evidence>
<dbReference type="InterPro" id="IPR002104">
    <property type="entry name" value="Integrase_catalytic"/>
</dbReference>
<reference evidence="8 9" key="1">
    <citation type="submission" date="2018-06" db="EMBL/GenBank/DDBJ databases">
        <authorList>
            <consortium name="PulseNet: The National Subtyping Network for Foodborne Disease Surveillance"/>
            <person name="Tarr C.L."/>
            <person name="Trees E."/>
            <person name="Katz L.S."/>
            <person name="Carleton-Romer H.A."/>
            <person name="Stroika S."/>
            <person name="Kucerova Z."/>
            <person name="Roache K.F."/>
            <person name="Sabol A.L."/>
            <person name="Besser J."/>
            <person name="Gerner-Smidt P."/>
        </authorList>
    </citation>
    <scope>NUCLEOTIDE SEQUENCE [LARGE SCALE GENOMIC DNA]</scope>
    <source>
        <strain evidence="8 9">PNUSAL000134</strain>
    </source>
</reference>
<protein>
    <submittedName>
        <fullName evidence="8">Site-specific integrase</fullName>
    </submittedName>
</protein>
<dbReference type="EMBL" id="AAAREG010000023">
    <property type="protein sequence ID" value="EAE2355601.1"/>
    <property type="molecule type" value="Genomic_DNA"/>
</dbReference>
<dbReference type="PROSITE" id="PS51900">
    <property type="entry name" value="CB"/>
    <property type="match status" value="1"/>
</dbReference>
<accession>A0AAN2WK14</accession>
<dbReference type="InterPro" id="IPR011010">
    <property type="entry name" value="DNA_brk_join_enz"/>
</dbReference>
<dbReference type="InterPro" id="IPR044068">
    <property type="entry name" value="CB"/>
</dbReference>
<keyword evidence="3 5" id="KW-0238">DNA-binding</keyword>
<dbReference type="AlphaFoldDB" id="A0AAN2WK14"/>
<dbReference type="Gene3D" id="1.10.443.10">
    <property type="entry name" value="Intergrase catalytic core"/>
    <property type="match status" value="1"/>
</dbReference>
<organism evidence="8 9">
    <name type="scientific">Listeria monocytogenes</name>
    <dbReference type="NCBI Taxonomy" id="1639"/>
    <lineage>
        <taxon>Bacteria</taxon>
        <taxon>Bacillati</taxon>
        <taxon>Bacillota</taxon>
        <taxon>Bacilli</taxon>
        <taxon>Bacillales</taxon>
        <taxon>Listeriaceae</taxon>
        <taxon>Listeria</taxon>
    </lineage>
</organism>
<dbReference type="Pfam" id="PF00589">
    <property type="entry name" value="Phage_integrase"/>
    <property type="match status" value="1"/>
</dbReference>
<evidence type="ECO:0000256" key="2">
    <source>
        <dbReference type="ARBA" id="ARBA00022908"/>
    </source>
</evidence>
<name>A0AAN2WK14_LISMN</name>
<keyword evidence="2" id="KW-0229">DNA integration</keyword>
<comment type="caution">
    <text evidence="8">The sequence shown here is derived from an EMBL/GenBank/DDBJ whole genome shotgun (WGS) entry which is preliminary data.</text>
</comment>
<evidence type="ECO:0000259" key="7">
    <source>
        <dbReference type="PROSITE" id="PS51900"/>
    </source>
</evidence>
<sequence length="398" mass="47558">MARKEEDRFKQHVTKTGEITWYFQAFRTTRRGFETKKEAQLAFLELEKQHRPKERKIIGSNEKFVVVAEEWFQDYRSKNDLKESTYEKRKEQIRTLSRWMGNKKICEITTEYLEKFFYKLRDKGIPKNDGTVKGYSSKSIVAFRQVLNMILKYCVKYQILSDNPMKYVYMPRFKKTVTELRESLNEIDQKYLTTDELQLFLNYSSVHEELPMSTLCYLLFYSGCRVSEALALKPEDIDFENNEILIYKQTYVKGKAQEFKIETTKTNNSARRVPVTAMIIQKLQDLIQMLRELRKRFPFKTDDEYLFVYLEPHKRGVPFRREYVNDHVKALISRCGIHKKFHTHLTRHTMTSLVAPYCSWDVLKARLGHTDPETTKIYRHLTADERFQPLAAFKQIEN</sequence>
<dbReference type="CDD" id="cd01189">
    <property type="entry name" value="INT_ICEBs1_C_like"/>
    <property type="match status" value="1"/>
</dbReference>
<comment type="similarity">
    <text evidence="1">Belongs to the 'phage' integrase family.</text>
</comment>
<feature type="domain" description="Tyr recombinase" evidence="6">
    <location>
        <begin position="187"/>
        <end position="392"/>
    </location>
</feature>
<dbReference type="InterPro" id="IPR050090">
    <property type="entry name" value="Tyrosine_recombinase_XerCD"/>
</dbReference>
<gene>
    <name evidence="8" type="ORF">Y261_14785</name>
</gene>
<evidence type="ECO:0000313" key="9">
    <source>
        <dbReference type="Proteomes" id="UP000336166"/>
    </source>
</evidence>
<dbReference type="PANTHER" id="PTHR30349:SF64">
    <property type="entry name" value="PROPHAGE INTEGRASE INTD-RELATED"/>
    <property type="match status" value="1"/>
</dbReference>
<dbReference type="GO" id="GO:0003677">
    <property type="term" value="F:DNA binding"/>
    <property type="evidence" value="ECO:0007669"/>
    <property type="project" value="UniProtKB-UniRule"/>
</dbReference>
<evidence type="ECO:0000256" key="1">
    <source>
        <dbReference type="ARBA" id="ARBA00008857"/>
    </source>
</evidence>
<dbReference type="InterPro" id="IPR004107">
    <property type="entry name" value="Integrase_SAM-like_N"/>
</dbReference>
<evidence type="ECO:0000313" key="8">
    <source>
        <dbReference type="EMBL" id="EAE2355601.1"/>
    </source>
</evidence>